<proteinExistence type="predicted"/>
<evidence type="ECO:0000313" key="3">
    <source>
        <dbReference type="EMBL" id="SPN96580.1"/>
    </source>
</evidence>
<sequence>MRVSSILAAIAASMATQATATPVPDEIDALASVAAARVTAMPVLDKTAISGGPKPEGAVFDCDSNWLNPLWTYRLASKCPRMTEDGTETVEWTEIDLNECLMNDMGELKWRRHGLAMKSCRDCVLTDEHTNSPRLSCRCNIGKSNSKMTTISLRDGLYNKDGILHCFDYAGINTSPKRPDAARAAPF</sequence>
<keyword evidence="1" id="KW-0732">Signal</keyword>
<dbReference type="Pfam" id="PF08881">
    <property type="entry name" value="CVNH"/>
    <property type="match status" value="1"/>
</dbReference>
<evidence type="ECO:0000259" key="2">
    <source>
        <dbReference type="Pfam" id="PF08881"/>
    </source>
</evidence>
<evidence type="ECO:0000313" key="4">
    <source>
        <dbReference type="Proteomes" id="UP001187682"/>
    </source>
</evidence>
<dbReference type="Proteomes" id="UP001187682">
    <property type="component" value="Unassembled WGS sequence"/>
</dbReference>
<gene>
    <name evidence="3" type="ORF">DNG_00103</name>
</gene>
<feature type="signal peptide" evidence="1">
    <location>
        <begin position="1"/>
        <end position="20"/>
    </location>
</feature>
<comment type="caution">
    <text evidence="3">The sequence shown here is derived from an EMBL/GenBank/DDBJ whole genome shotgun (WGS) entry which is preliminary data.</text>
</comment>
<dbReference type="InterPro" id="IPR036673">
    <property type="entry name" value="Cyanovirin-N_sf"/>
</dbReference>
<dbReference type="Gene3D" id="2.30.60.10">
    <property type="entry name" value="Cyanovirin-N"/>
    <property type="match status" value="1"/>
</dbReference>
<keyword evidence="4" id="KW-1185">Reference proteome</keyword>
<dbReference type="InterPro" id="IPR011058">
    <property type="entry name" value="Cyanovirin-N"/>
</dbReference>
<dbReference type="EMBL" id="ONZQ02000001">
    <property type="protein sequence ID" value="SPN96580.1"/>
    <property type="molecule type" value="Genomic_DNA"/>
</dbReference>
<protein>
    <recommendedName>
        <fullName evidence="2">Cyanovirin-N domain-containing protein</fullName>
    </recommendedName>
</protein>
<reference evidence="3" key="1">
    <citation type="submission" date="2018-03" db="EMBL/GenBank/DDBJ databases">
        <authorList>
            <person name="Guldener U."/>
        </authorList>
    </citation>
    <scope>NUCLEOTIDE SEQUENCE</scope>
</reference>
<name>A0AAE8MPD6_9PEZI</name>
<dbReference type="AlphaFoldDB" id="A0AAE8MPD6"/>
<dbReference type="SUPFAM" id="SSF51322">
    <property type="entry name" value="Cyanovirin-N"/>
    <property type="match status" value="1"/>
</dbReference>
<feature type="chain" id="PRO_5041977634" description="Cyanovirin-N domain-containing protein" evidence="1">
    <location>
        <begin position="21"/>
        <end position="187"/>
    </location>
</feature>
<feature type="domain" description="Cyanovirin-N" evidence="2">
    <location>
        <begin position="74"/>
        <end position="165"/>
    </location>
</feature>
<accession>A0AAE8MPD6</accession>
<evidence type="ECO:0000256" key="1">
    <source>
        <dbReference type="SAM" id="SignalP"/>
    </source>
</evidence>
<organism evidence="3 4">
    <name type="scientific">Cephalotrichum gorgonifer</name>
    <dbReference type="NCBI Taxonomy" id="2041049"/>
    <lineage>
        <taxon>Eukaryota</taxon>
        <taxon>Fungi</taxon>
        <taxon>Dikarya</taxon>
        <taxon>Ascomycota</taxon>
        <taxon>Pezizomycotina</taxon>
        <taxon>Sordariomycetes</taxon>
        <taxon>Hypocreomycetidae</taxon>
        <taxon>Microascales</taxon>
        <taxon>Microascaceae</taxon>
        <taxon>Cephalotrichum</taxon>
    </lineage>
</organism>